<name>A0A7J0DE32_9ERIC</name>
<dbReference type="Gene3D" id="3.30.1330.80">
    <property type="entry name" value="Hypothetical protein, similar to alpha- acetolactate decarboxylase, domain 2"/>
    <property type="match status" value="1"/>
</dbReference>
<dbReference type="GO" id="GO:0005634">
    <property type="term" value="C:nucleus"/>
    <property type="evidence" value="ECO:0007669"/>
    <property type="project" value="UniProtKB-SubCell"/>
</dbReference>
<keyword evidence="2" id="KW-0805">Transcription regulation</keyword>
<dbReference type="InterPro" id="IPR005175">
    <property type="entry name" value="PPC_dom"/>
</dbReference>
<dbReference type="GO" id="GO:0003680">
    <property type="term" value="F:minor groove of adenine-thymine-rich DNA binding"/>
    <property type="evidence" value="ECO:0007669"/>
    <property type="project" value="InterPro"/>
</dbReference>
<dbReference type="PROSITE" id="PS51742">
    <property type="entry name" value="PPC"/>
    <property type="match status" value="1"/>
</dbReference>
<evidence type="ECO:0000259" key="6">
    <source>
        <dbReference type="PROSITE" id="PS51742"/>
    </source>
</evidence>
<evidence type="ECO:0000256" key="3">
    <source>
        <dbReference type="ARBA" id="ARBA00023125"/>
    </source>
</evidence>
<feature type="domain" description="PPC" evidence="6">
    <location>
        <begin position="48"/>
        <end position="184"/>
    </location>
</feature>
<dbReference type="AlphaFoldDB" id="A0A7J0DE32"/>
<dbReference type="FunFam" id="3.30.1330.80:FF:000001">
    <property type="entry name" value="AT-hook motif nuclear-localized protein"/>
    <property type="match status" value="1"/>
</dbReference>
<dbReference type="InterPro" id="IPR014476">
    <property type="entry name" value="AHL15-29"/>
</dbReference>
<evidence type="ECO:0000256" key="5">
    <source>
        <dbReference type="SAM" id="MobiDB-lite"/>
    </source>
</evidence>
<feature type="region of interest" description="Disordered" evidence="5">
    <location>
        <begin position="1"/>
        <end position="40"/>
    </location>
</feature>
<dbReference type="GO" id="GO:0003700">
    <property type="term" value="F:DNA-binding transcription factor activity"/>
    <property type="evidence" value="ECO:0007669"/>
    <property type="project" value="TreeGrafter"/>
</dbReference>
<accession>A0A7J0DE32</accession>
<dbReference type="Proteomes" id="UP000585474">
    <property type="component" value="Unassembled WGS sequence"/>
</dbReference>
<keyword evidence="3 7" id="KW-0238">DNA-binding</keyword>
<keyword evidence="8" id="KW-1185">Reference proteome</keyword>
<dbReference type="SUPFAM" id="SSF117856">
    <property type="entry name" value="AF0104/ALDC/Ptd012-like"/>
    <property type="match status" value="1"/>
</dbReference>
<evidence type="ECO:0000256" key="2">
    <source>
        <dbReference type="ARBA" id="ARBA00023015"/>
    </source>
</evidence>
<dbReference type="PANTHER" id="PTHR31100">
    <property type="entry name" value="AT-HOOK MOTIF NUCLEAR-LOCALIZED PROTEIN 15"/>
    <property type="match status" value="1"/>
</dbReference>
<dbReference type="Pfam" id="PF03479">
    <property type="entry name" value="PCC"/>
    <property type="match status" value="1"/>
</dbReference>
<reference evidence="8" key="1">
    <citation type="submission" date="2019-07" db="EMBL/GenBank/DDBJ databases">
        <title>De Novo Assembly of kiwifruit Actinidia rufa.</title>
        <authorList>
            <person name="Sugita-Konishi S."/>
            <person name="Sato K."/>
            <person name="Mori E."/>
            <person name="Abe Y."/>
            <person name="Kisaki G."/>
            <person name="Hamano K."/>
            <person name="Suezawa K."/>
            <person name="Otani M."/>
            <person name="Fukuda T."/>
            <person name="Manabe T."/>
            <person name="Gomi K."/>
            <person name="Tabuchi M."/>
            <person name="Akimitsu K."/>
            <person name="Kataoka I."/>
        </authorList>
    </citation>
    <scope>NUCLEOTIDE SEQUENCE [LARGE SCALE GENOMIC DNA]</scope>
    <source>
        <strain evidence="8">cv. Fuchu</strain>
    </source>
</reference>
<evidence type="ECO:0000256" key="4">
    <source>
        <dbReference type="ARBA" id="ARBA00023163"/>
    </source>
</evidence>
<dbReference type="PANTHER" id="PTHR31100:SF62">
    <property type="entry name" value="AT-HOOK MOTIF NUCLEAR-LOCALIZED PROTEIN 23"/>
    <property type="match status" value="1"/>
</dbReference>
<dbReference type="CDD" id="cd11378">
    <property type="entry name" value="DUF296"/>
    <property type="match status" value="1"/>
</dbReference>
<gene>
    <name evidence="7" type="ORF">Acr_00g0023220</name>
</gene>
<evidence type="ECO:0000313" key="8">
    <source>
        <dbReference type="Proteomes" id="UP000585474"/>
    </source>
</evidence>
<comment type="subcellular location">
    <subcellularLocation>
        <location evidence="1">Nucleus</location>
    </subcellularLocation>
</comment>
<proteinExistence type="predicted"/>
<dbReference type="OrthoDB" id="1900597at2759"/>
<dbReference type="EMBL" id="BJWL01000165">
    <property type="protein sequence ID" value="GFS32555.1"/>
    <property type="molecule type" value="Genomic_DNA"/>
</dbReference>
<organism evidence="7 8">
    <name type="scientific">Actinidia rufa</name>
    <dbReference type="NCBI Taxonomy" id="165716"/>
    <lineage>
        <taxon>Eukaryota</taxon>
        <taxon>Viridiplantae</taxon>
        <taxon>Streptophyta</taxon>
        <taxon>Embryophyta</taxon>
        <taxon>Tracheophyta</taxon>
        <taxon>Spermatophyta</taxon>
        <taxon>Magnoliopsida</taxon>
        <taxon>eudicotyledons</taxon>
        <taxon>Gunneridae</taxon>
        <taxon>Pentapetalae</taxon>
        <taxon>asterids</taxon>
        <taxon>Ericales</taxon>
        <taxon>Actinidiaceae</taxon>
        <taxon>Actinidia</taxon>
    </lineage>
</organism>
<keyword evidence="4" id="KW-0804">Transcription</keyword>
<sequence length="259" mass="27667">MTGLDLDTASPYFSGEHPAAHGGRRPRGRPAGSKNKTKPPVIITKESANTFRAHILEIGDGCDVFEAVAEYARRRRQGICVLSGSGAVTEATIRQPAAAGAVVKIQGRFEILSLTGSFLPPPAPPGATSLAVYLSGGQGQVVGGSVVGELKAAGPVVVVAATFTNVAYERLVEEEEEEKVQNQPPVEAISGSDGVLVTTYFLTHLLGFHSSICLLEWLIANCRWMVGRETLLTVHFETRAERCEELWSSLPAHLFDSNS</sequence>
<evidence type="ECO:0000313" key="7">
    <source>
        <dbReference type="EMBL" id="GFS32555.1"/>
    </source>
</evidence>
<comment type="caution">
    <text evidence="7">The sequence shown here is derived from an EMBL/GenBank/DDBJ whole genome shotgun (WGS) entry which is preliminary data.</text>
</comment>
<evidence type="ECO:0000256" key="1">
    <source>
        <dbReference type="ARBA" id="ARBA00004123"/>
    </source>
</evidence>
<protein>
    <submittedName>
        <fullName evidence="7">Putative AT-hook DNA-binding family protein</fullName>
    </submittedName>
</protein>